<dbReference type="GeneID" id="64978452"/>
<dbReference type="InterPro" id="IPR051785">
    <property type="entry name" value="MMCE/EMCE_epimerase"/>
</dbReference>
<dbReference type="PROSITE" id="PS51819">
    <property type="entry name" value="VOC"/>
    <property type="match status" value="1"/>
</dbReference>
<dbReference type="KEGG" id="apuu:APUU_70025S"/>
<dbReference type="Gene3D" id="3.10.180.10">
    <property type="entry name" value="2,3-Dihydroxybiphenyl 1,2-Dioxygenase, domain 1"/>
    <property type="match status" value="1"/>
</dbReference>
<dbReference type="PANTHER" id="PTHR43048">
    <property type="entry name" value="METHYLMALONYL-COA EPIMERASE"/>
    <property type="match status" value="1"/>
</dbReference>
<feature type="domain" description="VOC" evidence="2">
    <location>
        <begin position="27"/>
        <end position="170"/>
    </location>
</feature>
<dbReference type="InterPro" id="IPR037523">
    <property type="entry name" value="VOC_core"/>
</dbReference>
<dbReference type="AlphaFoldDB" id="A0A7R7XVD8"/>
<dbReference type="GO" id="GO:0004493">
    <property type="term" value="F:methylmalonyl-CoA epimerase activity"/>
    <property type="evidence" value="ECO:0007669"/>
    <property type="project" value="TreeGrafter"/>
</dbReference>
<accession>A0A7R7XVD8</accession>
<gene>
    <name evidence="3" type="ORF">APUU_70025S</name>
</gene>
<dbReference type="InterPro" id="IPR004360">
    <property type="entry name" value="Glyas_Fos-R_dOase_dom"/>
</dbReference>
<dbReference type="Proteomes" id="UP000654913">
    <property type="component" value="Chromosome 7"/>
</dbReference>
<protein>
    <recommendedName>
        <fullName evidence="2">VOC domain-containing protein</fullName>
    </recommendedName>
</protein>
<dbReference type="RefSeq" id="XP_041560641.1">
    <property type="nucleotide sequence ID" value="XM_041694852.1"/>
</dbReference>
<dbReference type="GO" id="GO:0046491">
    <property type="term" value="P:L-methylmalonyl-CoA metabolic process"/>
    <property type="evidence" value="ECO:0007669"/>
    <property type="project" value="TreeGrafter"/>
</dbReference>
<evidence type="ECO:0000313" key="4">
    <source>
        <dbReference type="Proteomes" id="UP000654913"/>
    </source>
</evidence>
<dbReference type="InterPro" id="IPR029068">
    <property type="entry name" value="Glyas_Bleomycin-R_OHBP_Dase"/>
</dbReference>
<keyword evidence="4" id="KW-1185">Reference proteome</keyword>
<dbReference type="SUPFAM" id="SSF54593">
    <property type="entry name" value="Glyoxalase/Bleomycin resistance protein/Dihydroxybiphenyl dioxygenase"/>
    <property type="match status" value="1"/>
</dbReference>
<dbReference type="Pfam" id="PF00903">
    <property type="entry name" value="Glyoxalase"/>
    <property type="match status" value="1"/>
</dbReference>
<evidence type="ECO:0000313" key="3">
    <source>
        <dbReference type="EMBL" id="BCS28455.1"/>
    </source>
</evidence>
<evidence type="ECO:0000256" key="1">
    <source>
        <dbReference type="ARBA" id="ARBA00022723"/>
    </source>
</evidence>
<sequence>MDHRPQSPTAALCTPSFVMAQRIPNRPLNHVAVSVPDIDAFVQWYTRVFGFQQMGTISLVKRSEWPDNPFFNIYPDNLNEYKIAYLATGNAASLEVMQFIDPAPIPPPEFFQYNRQGFFHICVTDPDPGSLANTAAEAGGRIIGEVIEIAGSDCAYVADPWGNIVEILSMSFERLVTSVST</sequence>
<evidence type="ECO:0000259" key="2">
    <source>
        <dbReference type="PROSITE" id="PS51819"/>
    </source>
</evidence>
<name>A0A7R7XVD8_9EURO</name>
<dbReference type="OrthoDB" id="16820at2759"/>
<dbReference type="EMBL" id="AP024449">
    <property type="protein sequence ID" value="BCS28455.1"/>
    <property type="molecule type" value="Genomic_DNA"/>
</dbReference>
<keyword evidence="1" id="KW-0479">Metal-binding</keyword>
<dbReference type="GO" id="GO:0046872">
    <property type="term" value="F:metal ion binding"/>
    <property type="evidence" value="ECO:0007669"/>
    <property type="project" value="UniProtKB-KW"/>
</dbReference>
<proteinExistence type="predicted"/>
<organism evidence="3 4">
    <name type="scientific">Aspergillus puulaauensis</name>
    <dbReference type="NCBI Taxonomy" id="1220207"/>
    <lineage>
        <taxon>Eukaryota</taxon>
        <taxon>Fungi</taxon>
        <taxon>Dikarya</taxon>
        <taxon>Ascomycota</taxon>
        <taxon>Pezizomycotina</taxon>
        <taxon>Eurotiomycetes</taxon>
        <taxon>Eurotiomycetidae</taxon>
        <taxon>Eurotiales</taxon>
        <taxon>Aspergillaceae</taxon>
        <taxon>Aspergillus</taxon>
    </lineage>
</organism>
<reference evidence="3" key="2">
    <citation type="submission" date="2021-02" db="EMBL/GenBank/DDBJ databases">
        <title>Aspergillus puulaauensis MK2 genome sequence.</title>
        <authorList>
            <person name="Futagami T."/>
            <person name="Mori K."/>
            <person name="Kadooka C."/>
            <person name="Tanaka T."/>
        </authorList>
    </citation>
    <scope>NUCLEOTIDE SEQUENCE</scope>
    <source>
        <strain evidence="3">MK2</strain>
    </source>
</reference>
<dbReference type="PANTHER" id="PTHR43048:SF6">
    <property type="entry name" value="BLR8189 PROTEIN"/>
    <property type="match status" value="1"/>
</dbReference>
<reference evidence="3" key="1">
    <citation type="submission" date="2021-01" db="EMBL/GenBank/DDBJ databases">
        <authorList>
            <consortium name="Aspergillus puulaauensis MK2 genome sequencing consortium"/>
            <person name="Kazuki M."/>
            <person name="Futagami T."/>
        </authorList>
    </citation>
    <scope>NUCLEOTIDE SEQUENCE</scope>
    <source>
        <strain evidence="3">MK2</strain>
    </source>
</reference>